<evidence type="ECO:0000256" key="4">
    <source>
        <dbReference type="HAMAP-Rule" id="MF_00368"/>
    </source>
</evidence>
<evidence type="ECO:0000256" key="3">
    <source>
        <dbReference type="ARBA" id="ARBA00023274"/>
    </source>
</evidence>
<dbReference type="FunFam" id="3.30.1390.10:FF:000001">
    <property type="entry name" value="50S ribosomal protein L7/L12"/>
    <property type="match status" value="1"/>
</dbReference>
<dbReference type="InterPro" id="IPR036235">
    <property type="entry name" value="Ribosomal_bL12_oligo_N_sf"/>
</dbReference>
<dbReference type="AlphaFoldDB" id="A0A1G1Z9Y1"/>
<dbReference type="GO" id="GO:0006412">
    <property type="term" value="P:translation"/>
    <property type="evidence" value="ECO:0007669"/>
    <property type="project" value="UniProtKB-UniRule"/>
</dbReference>
<sequence length="121" mass="12474">MSKDEMISQIEKMTVVELADLVKAMEEKFGISASAPMASGGAVAGGAAEEVKDSFNVVLKASGGQKISVIKVVREATGLGLAESKALVDGAPKNVKEGLKKEEAEELKGKLEAAGATVELQ</sequence>
<accession>A0A1G1Z9Y1</accession>
<evidence type="ECO:0000259" key="6">
    <source>
        <dbReference type="Pfam" id="PF16320"/>
    </source>
</evidence>
<dbReference type="Proteomes" id="UP000176571">
    <property type="component" value="Unassembled WGS sequence"/>
</dbReference>
<keyword evidence="3 4" id="KW-0687">Ribonucleoprotein</keyword>
<feature type="domain" description="Large ribosomal subunit protein bL12 oligomerization" evidence="6">
    <location>
        <begin position="3"/>
        <end position="48"/>
    </location>
</feature>
<evidence type="ECO:0000313" key="7">
    <source>
        <dbReference type="EMBL" id="OGY61314.1"/>
    </source>
</evidence>
<evidence type="ECO:0000256" key="1">
    <source>
        <dbReference type="ARBA" id="ARBA00007197"/>
    </source>
</evidence>
<comment type="function">
    <text evidence="4">Forms part of the ribosomal stalk which helps the ribosome interact with GTP-bound translation factors. Is thus essential for accurate translation.</text>
</comment>
<dbReference type="SUPFAM" id="SSF48300">
    <property type="entry name" value="Ribosomal protein L7/12, oligomerisation (N-terminal) domain"/>
    <property type="match status" value="1"/>
</dbReference>
<dbReference type="EMBL" id="MHJB01000011">
    <property type="protein sequence ID" value="OGY61314.1"/>
    <property type="molecule type" value="Genomic_DNA"/>
</dbReference>
<dbReference type="GO" id="GO:0003735">
    <property type="term" value="F:structural constituent of ribosome"/>
    <property type="evidence" value="ECO:0007669"/>
    <property type="project" value="InterPro"/>
</dbReference>
<feature type="domain" description="Large ribosomal subunit protein bL12 C-terminal" evidence="5">
    <location>
        <begin position="55"/>
        <end position="121"/>
    </location>
</feature>
<dbReference type="Gene3D" id="3.30.1390.10">
    <property type="match status" value="1"/>
</dbReference>
<dbReference type="PANTHER" id="PTHR45987:SF4">
    <property type="entry name" value="LARGE RIBOSOMAL SUBUNIT PROTEIN BL12M"/>
    <property type="match status" value="1"/>
</dbReference>
<protein>
    <recommendedName>
        <fullName evidence="4">Large ribosomal subunit protein bL12</fullName>
    </recommendedName>
</protein>
<evidence type="ECO:0000259" key="5">
    <source>
        <dbReference type="Pfam" id="PF00542"/>
    </source>
</evidence>
<dbReference type="Pfam" id="PF16320">
    <property type="entry name" value="Ribosomal_L12_N"/>
    <property type="match status" value="1"/>
</dbReference>
<dbReference type="HAMAP" id="MF_00368">
    <property type="entry name" value="Ribosomal_bL12"/>
    <property type="match status" value="1"/>
</dbReference>
<name>A0A1G1Z9Y1_9BACT</name>
<organism evidence="7 8">
    <name type="scientific">Candidatus Colwellbacteria bacterium RIFCSPLOWO2_12_FULL_43_11</name>
    <dbReference type="NCBI Taxonomy" id="1797693"/>
    <lineage>
        <taxon>Bacteria</taxon>
        <taxon>Candidatus Colwelliibacteriota</taxon>
    </lineage>
</organism>
<proteinExistence type="inferred from homology"/>
<dbReference type="Pfam" id="PF00542">
    <property type="entry name" value="Ribosomal_L12"/>
    <property type="match status" value="1"/>
</dbReference>
<dbReference type="GO" id="GO:0003729">
    <property type="term" value="F:mRNA binding"/>
    <property type="evidence" value="ECO:0007669"/>
    <property type="project" value="TreeGrafter"/>
</dbReference>
<evidence type="ECO:0000256" key="2">
    <source>
        <dbReference type="ARBA" id="ARBA00022980"/>
    </source>
</evidence>
<dbReference type="CDD" id="cd00387">
    <property type="entry name" value="Ribosomal_L7_L12"/>
    <property type="match status" value="1"/>
</dbReference>
<dbReference type="NCBIfam" id="TIGR00855">
    <property type="entry name" value="L12"/>
    <property type="match status" value="1"/>
</dbReference>
<dbReference type="SUPFAM" id="SSF54736">
    <property type="entry name" value="ClpS-like"/>
    <property type="match status" value="1"/>
</dbReference>
<dbReference type="STRING" id="1797693.A3F99_02750"/>
<dbReference type="Gene3D" id="1.20.5.710">
    <property type="entry name" value="Single helix bin"/>
    <property type="match status" value="1"/>
</dbReference>
<dbReference type="PANTHER" id="PTHR45987">
    <property type="entry name" value="39S RIBOSOMAL PROTEIN L12"/>
    <property type="match status" value="1"/>
</dbReference>
<dbReference type="InterPro" id="IPR000206">
    <property type="entry name" value="Ribosomal_bL12"/>
</dbReference>
<dbReference type="InterPro" id="IPR008932">
    <property type="entry name" value="Ribosomal_bL12_oligo"/>
</dbReference>
<comment type="similarity">
    <text evidence="1 4">Belongs to the bacterial ribosomal protein bL12 family.</text>
</comment>
<dbReference type="GO" id="GO:0022625">
    <property type="term" value="C:cytosolic large ribosomal subunit"/>
    <property type="evidence" value="ECO:0007669"/>
    <property type="project" value="TreeGrafter"/>
</dbReference>
<evidence type="ECO:0000313" key="8">
    <source>
        <dbReference type="Proteomes" id="UP000176571"/>
    </source>
</evidence>
<dbReference type="InterPro" id="IPR013823">
    <property type="entry name" value="Ribosomal_bL12_C"/>
</dbReference>
<comment type="caution">
    <text evidence="7">The sequence shown here is derived from an EMBL/GenBank/DDBJ whole genome shotgun (WGS) entry which is preliminary data.</text>
</comment>
<reference evidence="7 8" key="1">
    <citation type="journal article" date="2016" name="Nat. Commun.">
        <title>Thousands of microbial genomes shed light on interconnected biogeochemical processes in an aquifer system.</title>
        <authorList>
            <person name="Anantharaman K."/>
            <person name="Brown C.T."/>
            <person name="Hug L.A."/>
            <person name="Sharon I."/>
            <person name="Castelle C.J."/>
            <person name="Probst A.J."/>
            <person name="Thomas B.C."/>
            <person name="Singh A."/>
            <person name="Wilkins M.J."/>
            <person name="Karaoz U."/>
            <person name="Brodie E.L."/>
            <person name="Williams K.H."/>
            <person name="Hubbard S.S."/>
            <person name="Banfield J.F."/>
        </authorList>
    </citation>
    <scope>NUCLEOTIDE SEQUENCE [LARGE SCALE GENOMIC DNA]</scope>
</reference>
<comment type="subunit">
    <text evidence="4">Homodimer. Part of the ribosomal stalk of the 50S ribosomal subunit. Forms a multimeric L10(L12)X complex, where L10 forms an elongated spine to which 2 to 4 L12 dimers bind in a sequential fashion. Binds GTP-bound translation factors.</text>
</comment>
<gene>
    <name evidence="4" type="primary">rplL</name>
    <name evidence="7" type="ORF">A3F99_02750</name>
</gene>
<keyword evidence="2 4" id="KW-0689">Ribosomal protein</keyword>
<dbReference type="InterPro" id="IPR014719">
    <property type="entry name" value="Ribosomal_bL12_C/ClpS-like"/>
</dbReference>